<dbReference type="EMBL" id="NGMM01000004">
    <property type="protein sequence ID" value="OTP14427.1"/>
    <property type="molecule type" value="Genomic_DNA"/>
</dbReference>
<feature type="transmembrane region" description="Helical" evidence="1">
    <location>
        <begin position="116"/>
        <end position="138"/>
    </location>
</feature>
<organism evidence="2">
    <name type="scientific">Candidatus Enterococcus clewellii</name>
    <dbReference type="NCBI Taxonomy" id="1834193"/>
    <lineage>
        <taxon>Bacteria</taxon>
        <taxon>Bacillati</taxon>
        <taxon>Bacillota</taxon>
        <taxon>Bacilli</taxon>
        <taxon>Lactobacillales</taxon>
        <taxon>Enterococcaceae</taxon>
        <taxon>Enterococcus</taxon>
    </lineage>
</organism>
<reference evidence="3" key="3">
    <citation type="submission" date="2024-03" db="EMBL/GenBank/DDBJ databases">
        <title>The Genome Sequence of Enterococcus sp. DIV0242b.</title>
        <authorList>
            <consortium name="The Broad Institute Genomics Platform"/>
            <consortium name="The Broad Institute Microbial Omics Core"/>
            <consortium name="The Broad Institute Genomic Center for Infectious Diseases"/>
            <person name="Earl A."/>
            <person name="Manson A."/>
            <person name="Gilmore M."/>
            <person name="Schwartman J."/>
            <person name="Shea T."/>
            <person name="Abouelleil A."/>
            <person name="Cao P."/>
            <person name="Chapman S."/>
            <person name="Cusick C."/>
            <person name="Young S."/>
            <person name="Neafsey D."/>
            <person name="Nusbaum C."/>
            <person name="Birren B."/>
        </authorList>
    </citation>
    <scope>NUCLEOTIDE SEQUENCE</scope>
    <source>
        <strain evidence="3">9E7_DIV0242</strain>
    </source>
</reference>
<reference evidence="3" key="2">
    <citation type="submission" date="2017-05" db="EMBL/GenBank/DDBJ databases">
        <authorList>
            <consortium name="The Broad Institute Genomics Platform"/>
            <consortium name="The Broad Institute Genomic Center for Infectious Diseases"/>
            <person name="Earl A."/>
            <person name="Manson A."/>
            <person name="Schwartman J."/>
            <person name="Gilmore M."/>
            <person name="Abouelleil A."/>
            <person name="Cao P."/>
            <person name="Chapman S."/>
            <person name="Cusick C."/>
            <person name="Shea T."/>
            <person name="Young S."/>
            <person name="Neafsey D."/>
            <person name="Nusbaum C."/>
            <person name="Birren B."/>
        </authorList>
    </citation>
    <scope>NUCLEOTIDE SEQUENCE</scope>
    <source>
        <strain evidence="3">9E7_DIV0242</strain>
    </source>
</reference>
<sequence>MKTVALIKGDIRFQLKYGFYYLYLFFMLLYIFFLLLFPVEWRQTVGVIMIYSDPAALGLFFMGAIVLLEKNQQVLNALTVAPISGYNYLLGKASSIGLISVAVSIVLGYTAKLDRLLVLLATTALLSIIFTFLGFIVAARITTLNQYLLWTIPFQLICFVAPIVHVFYPIKFLTWYPFCQATALLSGEGNIVATLLILSLFCLLLFVFATKTFNRMKRTLGGGL</sequence>
<evidence type="ECO:0000313" key="4">
    <source>
        <dbReference type="Proteomes" id="UP000195141"/>
    </source>
</evidence>
<reference evidence="2" key="1">
    <citation type="submission" date="2017-05" db="EMBL/GenBank/DDBJ databases">
        <title>The Genome Sequence of Enterococcus sp. 9E7_DIV0242.</title>
        <authorList>
            <consortium name="The Broad Institute Genomics Platform"/>
            <consortium name="The Broad Institute Genomic Center for Infectious Diseases"/>
            <person name="Earl A."/>
            <person name="Manson A."/>
            <person name="Schwartman J."/>
            <person name="Gilmore M."/>
            <person name="Abouelleil A."/>
            <person name="Cao P."/>
            <person name="Chapman S."/>
            <person name="Cusick C."/>
            <person name="Shea T."/>
            <person name="Young S."/>
            <person name="Neafsey D."/>
            <person name="Nusbaum C."/>
            <person name="Birren B."/>
        </authorList>
    </citation>
    <scope>NUCLEOTIDE SEQUENCE [LARGE SCALE GENOMIC DNA]</scope>
    <source>
        <strain evidence="2">9E7_DIV0242</strain>
    </source>
</reference>
<evidence type="ECO:0008006" key="5">
    <source>
        <dbReference type="Google" id="ProtNLM"/>
    </source>
</evidence>
<feature type="transmembrane region" description="Helical" evidence="1">
    <location>
        <begin position="45"/>
        <end position="68"/>
    </location>
</feature>
<dbReference type="OrthoDB" id="8480522at2"/>
<dbReference type="EMBL" id="CP147247">
    <property type="protein sequence ID" value="WYJ90553.1"/>
    <property type="molecule type" value="Genomic_DNA"/>
</dbReference>
<evidence type="ECO:0000313" key="2">
    <source>
        <dbReference type="EMBL" id="OTP14427.1"/>
    </source>
</evidence>
<keyword evidence="1" id="KW-1133">Transmembrane helix</keyword>
<proteinExistence type="predicted"/>
<keyword evidence="1" id="KW-0812">Transmembrane</keyword>
<feature type="transmembrane region" description="Helical" evidence="1">
    <location>
        <begin position="147"/>
        <end position="170"/>
    </location>
</feature>
<feature type="transmembrane region" description="Helical" evidence="1">
    <location>
        <begin position="89"/>
        <end position="110"/>
    </location>
</feature>
<dbReference type="Proteomes" id="UP000195141">
    <property type="component" value="Chromosome"/>
</dbReference>
<protein>
    <recommendedName>
        <fullName evidence="5">ABC-2 type transporter domain-containing protein</fullName>
    </recommendedName>
</protein>
<gene>
    <name evidence="3" type="ORF">A5888_002310</name>
    <name evidence="2" type="ORF">A5888_002528</name>
</gene>
<evidence type="ECO:0000256" key="1">
    <source>
        <dbReference type="SAM" id="Phobius"/>
    </source>
</evidence>
<feature type="transmembrane region" description="Helical" evidence="1">
    <location>
        <begin position="20"/>
        <end position="39"/>
    </location>
</feature>
<name>A0A242K4H0_9ENTE</name>
<keyword evidence="4" id="KW-1185">Reference proteome</keyword>
<dbReference type="AlphaFoldDB" id="A0A242K4H0"/>
<feature type="transmembrane region" description="Helical" evidence="1">
    <location>
        <begin position="190"/>
        <end position="209"/>
    </location>
</feature>
<evidence type="ECO:0000313" key="3">
    <source>
        <dbReference type="EMBL" id="WYJ90553.1"/>
    </source>
</evidence>
<keyword evidence="1" id="KW-0472">Membrane</keyword>
<accession>A0A242K4H0</accession>
<dbReference type="RefSeq" id="WP_086349579.1">
    <property type="nucleotide sequence ID" value="NZ_CP147247.1"/>
</dbReference>